<keyword evidence="6" id="KW-1185">Reference proteome</keyword>
<keyword evidence="3 5" id="KW-0067">ATP-binding</keyword>
<dbReference type="GO" id="GO:0022857">
    <property type="term" value="F:transmembrane transporter activity"/>
    <property type="evidence" value="ECO:0007669"/>
    <property type="project" value="InterPro"/>
</dbReference>
<evidence type="ECO:0000259" key="4">
    <source>
        <dbReference type="PROSITE" id="PS50893"/>
    </source>
</evidence>
<dbReference type="InterPro" id="IPR027417">
    <property type="entry name" value="P-loop_NTPase"/>
</dbReference>
<dbReference type="InterPro" id="IPR013611">
    <property type="entry name" value="Transp-assoc_OB_typ2"/>
</dbReference>
<dbReference type="FunFam" id="3.40.50.300:FF:000425">
    <property type="entry name" value="Probable ABC transporter, ATP-binding subunit"/>
    <property type="match status" value="1"/>
</dbReference>
<feature type="domain" description="ABC transporter" evidence="4">
    <location>
        <begin position="8"/>
        <end position="238"/>
    </location>
</feature>
<accession>A0A5J6MGR4</accession>
<dbReference type="Proteomes" id="UP000326202">
    <property type="component" value="Chromosome"/>
</dbReference>
<organism evidence="5 6">
    <name type="scientific">Hypericibacter terrae</name>
    <dbReference type="NCBI Taxonomy" id="2602015"/>
    <lineage>
        <taxon>Bacteria</taxon>
        <taxon>Pseudomonadati</taxon>
        <taxon>Pseudomonadota</taxon>
        <taxon>Alphaproteobacteria</taxon>
        <taxon>Rhodospirillales</taxon>
        <taxon>Dongiaceae</taxon>
        <taxon>Hypericibacter</taxon>
    </lineage>
</organism>
<keyword evidence="2" id="KW-0547">Nucleotide-binding</keyword>
<dbReference type="GO" id="GO:0016887">
    <property type="term" value="F:ATP hydrolysis activity"/>
    <property type="evidence" value="ECO:0007669"/>
    <property type="project" value="InterPro"/>
</dbReference>
<dbReference type="InterPro" id="IPR017871">
    <property type="entry name" value="ABC_transporter-like_CS"/>
</dbReference>
<dbReference type="InterPro" id="IPR008995">
    <property type="entry name" value="Mo/tungstate-bd_C_term_dom"/>
</dbReference>
<dbReference type="Pfam" id="PF00005">
    <property type="entry name" value="ABC_tran"/>
    <property type="match status" value="1"/>
</dbReference>
<dbReference type="GO" id="GO:0015697">
    <property type="term" value="P:quaternary ammonium group transport"/>
    <property type="evidence" value="ECO:0007669"/>
    <property type="project" value="UniProtKB-ARBA"/>
</dbReference>
<dbReference type="InterPro" id="IPR003439">
    <property type="entry name" value="ABC_transporter-like_ATP-bd"/>
</dbReference>
<dbReference type="SUPFAM" id="SSF52540">
    <property type="entry name" value="P-loop containing nucleoside triphosphate hydrolases"/>
    <property type="match status" value="1"/>
</dbReference>
<dbReference type="GO" id="GO:0043190">
    <property type="term" value="C:ATP-binding cassette (ABC) transporter complex"/>
    <property type="evidence" value="ECO:0007669"/>
    <property type="project" value="InterPro"/>
</dbReference>
<dbReference type="SMART" id="SM00382">
    <property type="entry name" value="AAA"/>
    <property type="match status" value="1"/>
</dbReference>
<dbReference type="Gene3D" id="3.40.50.300">
    <property type="entry name" value="P-loop containing nucleotide triphosphate hydrolases"/>
    <property type="match status" value="1"/>
</dbReference>
<evidence type="ECO:0000256" key="3">
    <source>
        <dbReference type="ARBA" id="ARBA00022840"/>
    </source>
</evidence>
<evidence type="ECO:0000256" key="1">
    <source>
        <dbReference type="ARBA" id="ARBA00022448"/>
    </source>
</evidence>
<name>A0A5J6MGR4_9PROT</name>
<dbReference type="KEGG" id="htq:FRZ44_19670"/>
<sequence length="366" mass="40078">MKSSGILLELQGVSKSYGAVKVLEAVDLAVRDGEFITILGPSGSGKTTILRMIGGFTQPSGGQILLDGKDIVAQPINRRPFNTVFQDYALFPHMTVAANVGYGLRVRGEARDEIARRVKEALALVQLGDLAERYPSQISGGQRQRVALARAIICQPRLILLDEPLAALDLALRRQMQEFLKEIQRQIRTTFLFVTHDQEEAIAMADRICVMNEGRILQLGSAHDVYYRPTSEFVARFFGENNLIEGRLEESQGEWRWIATPIGRLRCAVDGQPELATATRGRRAFAVFRPESVAAGAPAGGDNHVEGTVTHVSFGGASTSISLSVGEGGRTKFLLRWPSRAEGVSISPGQRMAAHWRPTDCRLVLA</sequence>
<dbReference type="SUPFAM" id="SSF50331">
    <property type="entry name" value="MOP-like"/>
    <property type="match status" value="1"/>
</dbReference>
<dbReference type="EMBL" id="CP042906">
    <property type="protein sequence ID" value="QEX16672.1"/>
    <property type="molecule type" value="Genomic_DNA"/>
</dbReference>
<dbReference type="Gene3D" id="2.40.50.100">
    <property type="match status" value="1"/>
</dbReference>
<dbReference type="OrthoDB" id="9802264at2"/>
<dbReference type="Pfam" id="PF08402">
    <property type="entry name" value="TOBE_2"/>
    <property type="match status" value="1"/>
</dbReference>
<dbReference type="InterPro" id="IPR003593">
    <property type="entry name" value="AAA+_ATPase"/>
</dbReference>
<reference evidence="5 6" key="1">
    <citation type="submission" date="2019-08" db="EMBL/GenBank/DDBJ databases">
        <title>Hyperibacter terrae gen. nov., sp. nov. and Hyperibacter viscosus sp. nov., two new members in the family Rhodospirillaceae isolated from the rhizosphere of Hypericum perforatum.</title>
        <authorList>
            <person name="Noviana Z."/>
        </authorList>
    </citation>
    <scope>NUCLEOTIDE SEQUENCE [LARGE SCALE GENOMIC DNA]</scope>
    <source>
        <strain evidence="5 6">R5913</strain>
    </source>
</reference>
<dbReference type="InterPro" id="IPR050093">
    <property type="entry name" value="ABC_SmlMolc_Importer"/>
</dbReference>
<evidence type="ECO:0000313" key="5">
    <source>
        <dbReference type="EMBL" id="QEX16672.1"/>
    </source>
</evidence>
<dbReference type="PROSITE" id="PS00211">
    <property type="entry name" value="ABC_TRANSPORTER_1"/>
    <property type="match status" value="1"/>
</dbReference>
<dbReference type="AlphaFoldDB" id="A0A5J6MGR4"/>
<evidence type="ECO:0000256" key="2">
    <source>
        <dbReference type="ARBA" id="ARBA00022741"/>
    </source>
</evidence>
<proteinExistence type="predicted"/>
<protein>
    <submittedName>
        <fullName evidence="5">ABC transporter ATP-binding protein</fullName>
    </submittedName>
</protein>
<dbReference type="PANTHER" id="PTHR42781">
    <property type="entry name" value="SPERMIDINE/PUTRESCINE IMPORT ATP-BINDING PROTEIN POTA"/>
    <property type="match status" value="1"/>
</dbReference>
<dbReference type="PANTHER" id="PTHR42781:SF4">
    <property type="entry name" value="SPERMIDINE_PUTRESCINE IMPORT ATP-BINDING PROTEIN POTA"/>
    <property type="match status" value="1"/>
</dbReference>
<dbReference type="PROSITE" id="PS50893">
    <property type="entry name" value="ABC_TRANSPORTER_2"/>
    <property type="match status" value="1"/>
</dbReference>
<gene>
    <name evidence="5" type="ORF">FRZ44_19670</name>
</gene>
<evidence type="ECO:0000313" key="6">
    <source>
        <dbReference type="Proteomes" id="UP000326202"/>
    </source>
</evidence>
<dbReference type="GO" id="GO:0005524">
    <property type="term" value="F:ATP binding"/>
    <property type="evidence" value="ECO:0007669"/>
    <property type="project" value="UniProtKB-KW"/>
</dbReference>
<keyword evidence="1" id="KW-0813">Transport</keyword>